<dbReference type="InterPro" id="IPR003615">
    <property type="entry name" value="HNH_nuc"/>
</dbReference>
<gene>
    <name evidence="2" type="ORF">ACFONA_03530</name>
</gene>
<comment type="caution">
    <text evidence="2">The sequence shown here is derived from an EMBL/GenBank/DDBJ whole genome shotgun (WGS) entry which is preliminary data.</text>
</comment>
<accession>A0ABV7SSZ0</accession>
<keyword evidence="2" id="KW-0540">Nuclease</keyword>
<keyword evidence="2" id="KW-0255">Endonuclease</keyword>
<dbReference type="RefSeq" id="WP_261295197.1">
    <property type="nucleotide sequence ID" value="NZ_JANQBK010000014.1"/>
</dbReference>
<keyword evidence="2" id="KW-0378">Hydrolase</keyword>
<keyword evidence="3" id="KW-1185">Reference proteome</keyword>
<protein>
    <submittedName>
        <fullName evidence="2">HNH endonuclease</fullName>
    </submittedName>
</protein>
<name>A0ABV7SSZ0_9SPHN</name>
<dbReference type="Pfam" id="PF13391">
    <property type="entry name" value="HNH_2"/>
    <property type="match status" value="1"/>
</dbReference>
<proteinExistence type="predicted"/>
<dbReference type="GO" id="GO:0004519">
    <property type="term" value="F:endonuclease activity"/>
    <property type="evidence" value="ECO:0007669"/>
    <property type="project" value="UniProtKB-KW"/>
</dbReference>
<dbReference type="EMBL" id="JBHRXP010000001">
    <property type="protein sequence ID" value="MFC3579225.1"/>
    <property type="molecule type" value="Genomic_DNA"/>
</dbReference>
<dbReference type="Proteomes" id="UP001595713">
    <property type="component" value="Unassembled WGS sequence"/>
</dbReference>
<organism evidence="2 3">
    <name type="scientific">Sphingomonas hylomeconis</name>
    <dbReference type="NCBI Taxonomy" id="1395958"/>
    <lineage>
        <taxon>Bacteria</taxon>
        <taxon>Pseudomonadati</taxon>
        <taxon>Pseudomonadota</taxon>
        <taxon>Alphaproteobacteria</taxon>
        <taxon>Sphingomonadales</taxon>
        <taxon>Sphingomonadaceae</taxon>
        <taxon>Sphingomonas</taxon>
    </lineage>
</organism>
<evidence type="ECO:0000313" key="2">
    <source>
        <dbReference type="EMBL" id="MFC3579225.1"/>
    </source>
</evidence>
<reference evidence="3" key="1">
    <citation type="journal article" date="2019" name="Int. J. Syst. Evol. Microbiol.">
        <title>The Global Catalogue of Microorganisms (GCM) 10K type strain sequencing project: providing services to taxonomists for standard genome sequencing and annotation.</title>
        <authorList>
            <consortium name="The Broad Institute Genomics Platform"/>
            <consortium name="The Broad Institute Genome Sequencing Center for Infectious Disease"/>
            <person name="Wu L."/>
            <person name="Ma J."/>
        </authorList>
    </citation>
    <scope>NUCLEOTIDE SEQUENCE [LARGE SCALE GENOMIC DNA]</scope>
    <source>
        <strain evidence="3">KCTC 42739</strain>
    </source>
</reference>
<sequence length="299" mass="32295">MAEEALAGLDGTHREALNWFAERAGQQIDWPKPLNGLFLLNKAKGIHKPAAWKHALSVRQTLNSPYADSEIAQLGDGDWTYDYFQEGPDPAARDKDFTNRALMRNIEDGVPVAVVRQIRSKPGARYLVLGLASVVSWKDGYFHLRRYRAASAPPPAGEPLPMSLEDARRRIERSIVARQGAGAFRAAAIAAFGGRCAISGYDVVEGLEAAHILPYLGEHTNTLGNSLLLRADLHTLLDRGRITIDPATLIVHLAPELSATCLADLDGVKLALPEPSAAWQEALTLRAGMPDAPGASKAG</sequence>
<evidence type="ECO:0000259" key="1">
    <source>
        <dbReference type="Pfam" id="PF13391"/>
    </source>
</evidence>
<feature type="domain" description="HNH nuclease" evidence="1">
    <location>
        <begin position="196"/>
        <end position="245"/>
    </location>
</feature>
<evidence type="ECO:0000313" key="3">
    <source>
        <dbReference type="Proteomes" id="UP001595713"/>
    </source>
</evidence>